<evidence type="ECO:0000256" key="3">
    <source>
        <dbReference type="ARBA" id="ARBA00022737"/>
    </source>
</evidence>
<keyword evidence="3" id="KW-0677">Repeat</keyword>
<feature type="non-terminal residue" evidence="12">
    <location>
        <position position="1"/>
    </location>
</feature>
<dbReference type="InterPro" id="IPR013087">
    <property type="entry name" value="Znf_C2H2_type"/>
</dbReference>
<dbReference type="SUPFAM" id="SSF57667">
    <property type="entry name" value="beta-beta-alpha zinc fingers"/>
    <property type="match status" value="1"/>
</dbReference>
<dbReference type="GO" id="GO:0008270">
    <property type="term" value="F:zinc ion binding"/>
    <property type="evidence" value="ECO:0007669"/>
    <property type="project" value="UniProtKB-KW"/>
</dbReference>
<comment type="caution">
    <text evidence="12">The sequence shown here is derived from an EMBL/GenBank/DDBJ whole genome shotgun (WGS) entry which is preliminary data.</text>
</comment>
<evidence type="ECO:0000313" key="13">
    <source>
        <dbReference type="Proteomes" id="UP000499080"/>
    </source>
</evidence>
<dbReference type="PANTHER" id="PTHR24404:SF111">
    <property type="entry name" value="GASTRULA ZINC FINGER PROTEIN XLCGF49.1-LIKE-RELATED"/>
    <property type="match status" value="1"/>
</dbReference>
<dbReference type="GO" id="GO:0000978">
    <property type="term" value="F:RNA polymerase II cis-regulatory region sequence-specific DNA binding"/>
    <property type="evidence" value="ECO:0007669"/>
    <property type="project" value="TreeGrafter"/>
</dbReference>
<keyword evidence="9" id="KW-0539">Nucleus</keyword>
<name>A0A4Y2MWQ8_ARAVE</name>
<evidence type="ECO:0000256" key="1">
    <source>
        <dbReference type="ARBA" id="ARBA00004123"/>
    </source>
</evidence>
<keyword evidence="6" id="KW-0805">Transcription regulation</keyword>
<keyword evidence="7" id="KW-0238">DNA-binding</keyword>
<evidence type="ECO:0000256" key="7">
    <source>
        <dbReference type="ARBA" id="ARBA00023125"/>
    </source>
</evidence>
<feature type="domain" description="C2H2-type" evidence="11">
    <location>
        <begin position="2"/>
        <end position="29"/>
    </location>
</feature>
<evidence type="ECO:0000256" key="10">
    <source>
        <dbReference type="PROSITE-ProRule" id="PRU00042"/>
    </source>
</evidence>
<evidence type="ECO:0000256" key="5">
    <source>
        <dbReference type="ARBA" id="ARBA00022833"/>
    </source>
</evidence>
<dbReference type="Proteomes" id="UP000499080">
    <property type="component" value="Unassembled WGS sequence"/>
</dbReference>
<dbReference type="GO" id="GO:0006357">
    <property type="term" value="P:regulation of transcription by RNA polymerase II"/>
    <property type="evidence" value="ECO:0007669"/>
    <property type="project" value="TreeGrafter"/>
</dbReference>
<evidence type="ECO:0000256" key="8">
    <source>
        <dbReference type="ARBA" id="ARBA00023163"/>
    </source>
</evidence>
<evidence type="ECO:0000256" key="2">
    <source>
        <dbReference type="ARBA" id="ARBA00022723"/>
    </source>
</evidence>
<proteinExistence type="predicted"/>
<dbReference type="PROSITE" id="PS00028">
    <property type="entry name" value="ZINC_FINGER_C2H2_1"/>
    <property type="match status" value="1"/>
</dbReference>
<dbReference type="PROSITE" id="PS50157">
    <property type="entry name" value="ZINC_FINGER_C2H2_2"/>
    <property type="match status" value="2"/>
</dbReference>
<dbReference type="AlphaFoldDB" id="A0A4Y2MWQ8"/>
<evidence type="ECO:0000313" key="12">
    <source>
        <dbReference type="EMBL" id="GBN30764.1"/>
    </source>
</evidence>
<accession>A0A4Y2MWQ8</accession>
<dbReference type="FunFam" id="3.30.160.60:FF:000322">
    <property type="entry name" value="GDNF-inducible zinc finger protein 1"/>
    <property type="match status" value="1"/>
</dbReference>
<evidence type="ECO:0000259" key="11">
    <source>
        <dbReference type="PROSITE" id="PS50157"/>
    </source>
</evidence>
<dbReference type="InterPro" id="IPR036236">
    <property type="entry name" value="Znf_C2H2_sf"/>
</dbReference>
<sequence length="55" mass="6389">PFKCDKCDAKFPFESALVLHQPVHTGEKPFKCSQCDYATAWKNDLDKHLKKHTKK</sequence>
<dbReference type="PANTHER" id="PTHR24404">
    <property type="entry name" value="ZINC FINGER PROTEIN"/>
    <property type="match status" value="1"/>
</dbReference>
<dbReference type="SMART" id="SM00355">
    <property type="entry name" value="ZnF_C2H2"/>
    <property type="match status" value="2"/>
</dbReference>
<dbReference type="InterPro" id="IPR050589">
    <property type="entry name" value="Ikaros_C2H2-ZF"/>
</dbReference>
<dbReference type="Pfam" id="PF13909">
    <property type="entry name" value="zf-H2C2_5"/>
    <property type="match status" value="1"/>
</dbReference>
<dbReference type="Gene3D" id="3.30.160.60">
    <property type="entry name" value="Classic Zinc Finger"/>
    <property type="match status" value="2"/>
</dbReference>
<keyword evidence="13" id="KW-1185">Reference proteome</keyword>
<organism evidence="12 13">
    <name type="scientific">Araneus ventricosus</name>
    <name type="common">Orbweaver spider</name>
    <name type="synonym">Epeira ventricosa</name>
    <dbReference type="NCBI Taxonomy" id="182803"/>
    <lineage>
        <taxon>Eukaryota</taxon>
        <taxon>Metazoa</taxon>
        <taxon>Ecdysozoa</taxon>
        <taxon>Arthropoda</taxon>
        <taxon>Chelicerata</taxon>
        <taxon>Arachnida</taxon>
        <taxon>Araneae</taxon>
        <taxon>Araneomorphae</taxon>
        <taxon>Entelegynae</taxon>
        <taxon>Araneoidea</taxon>
        <taxon>Araneidae</taxon>
        <taxon>Araneus</taxon>
    </lineage>
</organism>
<reference evidence="12 13" key="1">
    <citation type="journal article" date="2019" name="Sci. Rep.">
        <title>Orb-weaving spider Araneus ventricosus genome elucidates the spidroin gene catalogue.</title>
        <authorList>
            <person name="Kono N."/>
            <person name="Nakamura H."/>
            <person name="Ohtoshi R."/>
            <person name="Moran D.A.P."/>
            <person name="Shinohara A."/>
            <person name="Yoshida Y."/>
            <person name="Fujiwara M."/>
            <person name="Mori M."/>
            <person name="Tomita M."/>
            <person name="Arakawa K."/>
        </authorList>
    </citation>
    <scope>NUCLEOTIDE SEQUENCE [LARGE SCALE GENOMIC DNA]</scope>
</reference>
<dbReference type="GO" id="GO:0005634">
    <property type="term" value="C:nucleus"/>
    <property type="evidence" value="ECO:0007669"/>
    <property type="project" value="UniProtKB-SubCell"/>
</dbReference>
<dbReference type="Pfam" id="PF00096">
    <property type="entry name" value="zf-C2H2"/>
    <property type="match status" value="1"/>
</dbReference>
<gene>
    <name evidence="12" type="ORF">AVEN_158634_1</name>
</gene>
<evidence type="ECO:0000256" key="4">
    <source>
        <dbReference type="ARBA" id="ARBA00022771"/>
    </source>
</evidence>
<comment type="subcellular location">
    <subcellularLocation>
        <location evidence="1">Nucleus</location>
    </subcellularLocation>
</comment>
<evidence type="ECO:0000256" key="6">
    <source>
        <dbReference type="ARBA" id="ARBA00023015"/>
    </source>
</evidence>
<protein>
    <recommendedName>
        <fullName evidence="11">C2H2-type domain-containing protein</fullName>
    </recommendedName>
</protein>
<feature type="domain" description="C2H2-type" evidence="11">
    <location>
        <begin position="30"/>
        <end position="55"/>
    </location>
</feature>
<dbReference type="EMBL" id="BGPR01007977">
    <property type="protein sequence ID" value="GBN30764.1"/>
    <property type="molecule type" value="Genomic_DNA"/>
</dbReference>
<keyword evidence="8" id="KW-0804">Transcription</keyword>
<dbReference type="GO" id="GO:0003700">
    <property type="term" value="F:DNA-binding transcription factor activity"/>
    <property type="evidence" value="ECO:0007669"/>
    <property type="project" value="TreeGrafter"/>
</dbReference>
<keyword evidence="5" id="KW-0862">Zinc</keyword>
<dbReference type="FunFam" id="3.30.160.60:FF:000882">
    <property type="entry name" value="Predicted gene, 21060"/>
    <property type="match status" value="1"/>
</dbReference>
<evidence type="ECO:0000256" key="9">
    <source>
        <dbReference type="ARBA" id="ARBA00023242"/>
    </source>
</evidence>
<keyword evidence="2" id="KW-0479">Metal-binding</keyword>
<keyword evidence="4 10" id="KW-0863">Zinc-finger</keyword>